<dbReference type="InterPro" id="IPR050116">
    <property type="entry name" value="DNA_polymerase-Y"/>
</dbReference>
<dbReference type="InterPro" id="IPR001126">
    <property type="entry name" value="UmuC"/>
</dbReference>
<comment type="cofactor">
    <cofactor evidence="15">
        <name>Mg(2+)</name>
        <dbReference type="ChEBI" id="CHEBI:18420"/>
    </cofactor>
    <text evidence="15">Binds 2 magnesium ions per subunit.</text>
</comment>
<dbReference type="InterPro" id="IPR022880">
    <property type="entry name" value="DNApol_IV"/>
</dbReference>
<evidence type="ECO:0000256" key="10">
    <source>
        <dbReference type="ARBA" id="ARBA00022842"/>
    </source>
</evidence>
<dbReference type="InterPro" id="IPR043502">
    <property type="entry name" value="DNA/RNA_pol_sf"/>
</dbReference>
<reference evidence="17 18" key="1">
    <citation type="submission" date="2015-09" db="EMBL/GenBank/DDBJ databases">
        <title>A metagenomics-based metabolic model of nitrate-dependent anaerobic oxidation of methane by Methanoperedens-like archaea.</title>
        <authorList>
            <person name="Arshad A."/>
            <person name="Speth D.R."/>
            <person name="De Graaf R.M."/>
            <person name="Op Den Camp H.J."/>
            <person name="Jetten M.S."/>
            <person name="Welte C.U."/>
        </authorList>
    </citation>
    <scope>NUCLEOTIDE SEQUENCE [LARGE SCALE GENOMIC DNA]</scope>
</reference>
<dbReference type="CDD" id="cd03586">
    <property type="entry name" value="PolY_Pol_IV_kappa"/>
    <property type="match status" value="1"/>
</dbReference>
<evidence type="ECO:0000313" key="18">
    <source>
        <dbReference type="Proteomes" id="UP000050360"/>
    </source>
</evidence>
<comment type="subcellular location">
    <subcellularLocation>
        <location evidence="1 15">Cytoplasm</location>
    </subcellularLocation>
</comment>
<keyword evidence="7 15" id="KW-0235">DNA replication</keyword>
<proteinExistence type="inferred from homology"/>
<dbReference type="AlphaFoldDB" id="A0A0P8ABY0"/>
<keyword evidence="12 15" id="KW-0238">DNA-binding</keyword>
<comment type="subunit">
    <text evidence="15">Monomer.</text>
</comment>
<evidence type="ECO:0000256" key="9">
    <source>
        <dbReference type="ARBA" id="ARBA00022763"/>
    </source>
</evidence>
<evidence type="ECO:0000256" key="4">
    <source>
        <dbReference type="ARBA" id="ARBA00022490"/>
    </source>
</evidence>
<dbReference type="PANTHER" id="PTHR11076:SF33">
    <property type="entry name" value="DNA POLYMERASE KAPPA"/>
    <property type="match status" value="1"/>
</dbReference>
<comment type="function">
    <text evidence="15">Poorly processive, error-prone DNA polymerase involved in untargeted mutagenesis. Copies undamaged DNA at stalled replication forks, which arise in vivo from mismatched or misaligned primer ends. These misaligned primers can be extended by PolIV. Exhibits no 3'-5' exonuclease (proofreading) activity. May be involved in translesional synthesis.</text>
</comment>
<feature type="binding site" evidence="15">
    <location>
        <position position="113"/>
    </location>
    <ligand>
        <name>Mg(2+)</name>
        <dbReference type="ChEBI" id="CHEBI:18420"/>
    </ligand>
</feature>
<dbReference type="NCBIfam" id="NF002292">
    <property type="entry name" value="PRK01216.1"/>
    <property type="match status" value="1"/>
</dbReference>
<evidence type="ECO:0000256" key="6">
    <source>
        <dbReference type="ARBA" id="ARBA00022695"/>
    </source>
</evidence>
<dbReference type="GO" id="GO:0003684">
    <property type="term" value="F:damaged DNA binding"/>
    <property type="evidence" value="ECO:0007669"/>
    <property type="project" value="InterPro"/>
</dbReference>
<dbReference type="InterPro" id="IPR017961">
    <property type="entry name" value="DNA_pol_Y-fam_little_finger"/>
</dbReference>
<feature type="site" description="Substrate discrimination" evidence="15">
    <location>
        <position position="20"/>
    </location>
</feature>
<keyword evidence="13 15" id="KW-0234">DNA repair</keyword>
<dbReference type="SUPFAM" id="SSF56672">
    <property type="entry name" value="DNA/RNA polymerases"/>
    <property type="match status" value="1"/>
</dbReference>
<dbReference type="Proteomes" id="UP000050360">
    <property type="component" value="Unassembled WGS sequence"/>
</dbReference>
<evidence type="ECO:0000256" key="12">
    <source>
        <dbReference type="ARBA" id="ARBA00023125"/>
    </source>
</evidence>
<evidence type="ECO:0000313" key="17">
    <source>
        <dbReference type="EMBL" id="KPQ44198.1"/>
    </source>
</evidence>
<evidence type="ECO:0000256" key="14">
    <source>
        <dbReference type="ARBA" id="ARBA00049244"/>
    </source>
</evidence>
<dbReference type="Pfam" id="PF21999">
    <property type="entry name" value="IMS_HHH_1"/>
    <property type="match status" value="1"/>
</dbReference>
<dbReference type="InterPro" id="IPR043128">
    <property type="entry name" value="Rev_trsase/Diguanyl_cyclase"/>
</dbReference>
<dbReference type="EMBL" id="LKCM01000103">
    <property type="protein sequence ID" value="KPQ44198.1"/>
    <property type="molecule type" value="Genomic_DNA"/>
</dbReference>
<evidence type="ECO:0000256" key="1">
    <source>
        <dbReference type="ARBA" id="ARBA00004496"/>
    </source>
</evidence>
<evidence type="ECO:0000256" key="7">
    <source>
        <dbReference type="ARBA" id="ARBA00022705"/>
    </source>
</evidence>
<dbReference type="InterPro" id="IPR053848">
    <property type="entry name" value="IMS_HHH_1"/>
</dbReference>
<comment type="caution">
    <text evidence="17">The sequence shown here is derived from an EMBL/GenBank/DDBJ whole genome shotgun (WGS) entry which is preliminary data.</text>
</comment>
<accession>A0A0P8ABY0</accession>
<dbReference type="GO" id="GO:0003887">
    <property type="term" value="F:DNA-directed DNA polymerase activity"/>
    <property type="evidence" value="ECO:0007669"/>
    <property type="project" value="UniProtKB-UniRule"/>
</dbReference>
<organism evidence="17 18">
    <name type="scientific">Candidatus Methanoperedens nitratireducens</name>
    <dbReference type="NCBI Taxonomy" id="1392998"/>
    <lineage>
        <taxon>Archaea</taxon>
        <taxon>Methanobacteriati</taxon>
        <taxon>Methanobacteriota</taxon>
        <taxon>Stenosarchaea group</taxon>
        <taxon>Methanomicrobia</taxon>
        <taxon>Methanosarcinales</taxon>
        <taxon>ANME-2 cluster</taxon>
        <taxon>Candidatus Methanoperedentaceae</taxon>
        <taxon>Candidatus Methanoperedens</taxon>
    </lineage>
</organism>
<comment type="catalytic activity">
    <reaction evidence="14 15">
        <text>DNA(n) + a 2'-deoxyribonucleoside 5'-triphosphate = DNA(n+1) + diphosphate</text>
        <dbReference type="Rhea" id="RHEA:22508"/>
        <dbReference type="Rhea" id="RHEA-COMP:17339"/>
        <dbReference type="Rhea" id="RHEA-COMP:17340"/>
        <dbReference type="ChEBI" id="CHEBI:33019"/>
        <dbReference type="ChEBI" id="CHEBI:61560"/>
        <dbReference type="ChEBI" id="CHEBI:173112"/>
        <dbReference type="EC" id="2.7.7.7"/>
    </reaction>
</comment>
<dbReference type="GO" id="GO:0006281">
    <property type="term" value="P:DNA repair"/>
    <property type="evidence" value="ECO:0007669"/>
    <property type="project" value="UniProtKB-UniRule"/>
</dbReference>
<evidence type="ECO:0000256" key="3">
    <source>
        <dbReference type="ARBA" id="ARBA00022457"/>
    </source>
</evidence>
<evidence type="ECO:0000256" key="5">
    <source>
        <dbReference type="ARBA" id="ARBA00022679"/>
    </source>
</evidence>
<protein>
    <recommendedName>
        <fullName evidence="15">DNA polymerase IV</fullName>
        <shortName evidence="15">Pol IV</shortName>
        <ecNumber evidence="15">2.7.7.7</ecNumber>
    </recommendedName>
</protein>
<dbReference type="Gene3D" id="1.10.150.20">
    <property type="entry name" value="5' to 3' exonuclease, C-terminal subdomain"/>
    <property type="match status" value="1"/>
</dbReference>
<dbReference type="Gene3D" id="3.30.1490.100">
    <property type="entry name" value="DNA polymerase, Y-family, little finger domain"/>
    <property type="match status" value="1"/>
</dbReference>
<dbReference type="GO" id="GO:0005737">
    <property type="term" value="C:cytoplasm"/>
    <property type="evidence" value="ECO:0007669"/>
    <property type="project" value="UniProtKB-SubCell"/>
</dbReference>
<evidence type="ECO:0000259" key="16">
    <source>
        <dbReference type="PROSITE" id="PS50173"/>
    </source>
</evidence>
<dbReference type="PANTHER" id="PTHR11076">
    <property type="entry name" value="DNA REPAIR POLYMERASE UMUC / TRANSFERASE FAMILY MEMBER"/>
    <property type="match status" value="1"/>
</dbReference>
<keyword evidence="4 15" id="KW-0963">Cytoplasm</keyword>
<evidence type="ECO:0000256" key="15">
    <source>
        <dbReference type="HAMAP-Rule" id="MF_01113"/>
    </source>
</evidence>
<dbReference type="SUPFAM" id="SSF100879">
    <property type="entry name" value="Lesion bypass DNA polymerase (Y-family), little finger domain"/>
    <property type="match status" value="1"/>
</dbReference>
<feature type="binding site" evidence="15">
    <location>
        <position position="15"/>
    </location>
    <ligand>
        <name>Mg(2+)</name>
        <dbReference type="ChEBI" id="CHEBI:18420"/>
    </ligand>
</feature>
<keyword evidence="3 15" id="KW-0515">Mutator protein</keyword>
<dbReference type="Pfam" id="PF11799">
    <property type="entry name" value="IMS_C"/>
    <property type="match status" value="1"/>
</dbReference>
<evidence type="ECO:0000256" key="13">
    <source>
        <dbReference type="ARBA" id="ARBA00023204"/>
    </source>
</evidence>
<keyword evidence="10 15" id="KW-0460">Magnesium</keyword>
<sequence length="364" mass="40322">MSSNEMKSRIILYVDMDYFFAQCEEREHPEIKGKPVVICVYSGRGGDSGAVSTSNYEARKLGVKAGIPISLAKKIAPQAIFLPVNMELYRTISDDVMEVLKEYSEKIEQESIDEAFCDLTEKVNDFEGAKMLAVQLKNEIKQKVALTCSVGIGPNKLIAKVASDYNKPDGLTVVRPEEVLQFLGPLKITDLVGVGKKTGERLNELGVKNIADLSKLTADELIREFGHAKGIWLKQASQGIDDSLVKERSGTGQIGRIITLKENTKDLNTIYDAIDQLSNDIHMKLQARKLSFRSVSFIAISQDLKIHTKSHTLSASAKDPGTIRDHAHELVKAFLAEHPVALRRVGIRVANLEEEKGQRTLGEF</sequence>
<dbReference type="GO" id="GO:0000287">
    <property type="term" value="F:magnesium ion binding"/>
    <property type="evidence" value="ECO:0007669"/>
    <property type="project" value="UniProtKB-UniRule"/>
</dbReference>
<keyword evidence="6 15" id="KW-0548">Nucleotidyltransferase</keyword>
<dbReference type="Gene3D" id="3.30.70.270">
    <property type="match status" value="1"/>
</dbReference>
<dbReference type="PROSITE" id="PS50173">
    <property type="entry name" value="UMUC"/>
    <property type="match status" value="1"/>
</dbReference>
<dbReference type="GO" id="GO:0042276">
    <property type="term" value="P:error-prone translesion synthesis"/>
    <property type="evidence" value="ECO:0007669"/>
    <property type="project" value="TreeGrafter"/>
</dbReference>
<keyword evidence="8 15" id="KW-0479">Metal-binding</keyword>
<dbReference type="EC" id="2.7.7.7" evidence="15"/>
<gene>
    <name evidence="15" type="primary">dbh</name>
    <name evidence="17" type="ORF">MPEBLZ_01226</name>
</gene>
<evidence type="ECO:0000256" key="2">
    <source>
        <dbReference type="ARBA" id="ARBA00010945"/>
    </source>
</evidence>
<keyword evidence="5 15" id="KW-0808">Transferase</keyword>
<dbReference type="Gene3D" id="3.40.1170.60">
    <property type="match status" value="1"/>
</dbReference>
<feature type="domain" description="UmuC" evidence="16">
    <location>
        <begin position="11"/>
        <end position="195"/>
    </location>
</feature>
<dbReference type="HAMAP" id="MF_01113">
    <property type="entry name" value="DNApol_IV"/>
    <property type="match status" value="1"/>
</dbReference>
<dbReference type="GO" id="GO:0006261">
    <property type="term" value="P:DNA-templated DNA replication"/>
    <property type="evidence" value="ECO:0007669"/>
    <property type="project" value="UniProtKB-UniRule"/>
</dbReference>
<dbReference type="InterPro" id="IPR036775">
    <property type="entry name" value="DNA_pol_Y-fam_lit_finger_sf"/>
</dbReference>
<dbReference type="PATRIC" id="fig|1719120.3.peg.1313"/>
<keyword evidence="9 15" id="KW-0227">DNA damage</keyword>
<feature type="active site" evidence="15">
    <location>
        <position position="114"/>
    </location>
</feature>
<comment type="similarity">
    <text evidence="2 15">Belongs to the DNA polymerase type-Y family.</text>
</comment>
<evidence type="ECO:0000256" key="8">
    <source>
        <dbReference type="ARBA" id="ARBA00022723"/>
    </source>
</evidence>
<dbReference type="Pfam" id="PF00817">
    <property type="entry name" value="IMS"/>
    <property type="match status" value="1"/>
</dbReference>
<keyword evidence="11 15" id="KW-0239">DNA-directed DNA polymerase</keyword>
<evidence type="ECO:0000256" key="11">
    <source>
        <dbReference type="ARBA" id="ARBA00022932"/>
    </source>
</evidence>
<dbReference type="NCBIfam" id="NF002677">
    <property type="entry name" value="PRK02406.1"/>
    <property type="match status" value="1"/>
</dbReference>
<name>A0A0P8ABY0_9EURY</name>